<feature type="domain" description="Protein kinase" evidence="2">
    <location>
        <begin position="1"/>
        <end position="170"/>
    </location>
</feature>
<dbReference type="InterPro" id="IPR001245">
    <property type="entry name" value="Ser-Thr/Tyr_kinase_cat_dom"/>
</dbReference>
<dbReference type="GO" id="GO:0005524">
    <property type="term" value="F:ATP binding"/>
    <property type="evidence" value="ECO:0007669"/>
    <property type="project" value="InterPro"/>
</dbReference>
<dbReference type="Pfam" id="PF07714">
    <property type="entry name" value="PK_Tyr_Ser-Thr"/>
    <property type="match status" value="1"/>
</dbReference>
<dbReference type="GO" id="GO:0005886">
    <property type="term" value="C:plasma membrane"/>
    <property type="evidence" value="ECO:0007669"/>
    <property type="project" value="TreeGrafter"/>
</dbReference>
<dbReference type="InterPro" id="IPR051824">
    <property type="entry name" value="LRR_Rcpt-Like_S/T_Kinase"/>
</dbReference>
<organism evidence="3 4">
    <name type="scientific">Populus deltoides</name>
    <name type="common">Eastern poplar</name>
    <name type="synonym">Eastern cottonwood</name>
    <dbReference type="NCBI Taxonomy" id="3696"/>
    <lineage>
        <taxon>Eukaryota</taxon>
        <taxon>Viridiplantae</taxon>
        <taxon>Streptophyta</taxon>
        <taxon>Embryophyta</taxon>
        <taxon>Tracheophyta</taxon>
        <taxon>Spermatophyta</taxon>
        <taxon>Magnoliopsida</taxon>
        <taxon>eudicotyledons</taxon>
        <taxon>Gunneridae</taxon>
        <taxon>Pentapetalae</taxon>
        <taxon>rosids</taxon>
        <taxon>fabids</taxon>
        <taxon>Malpighiales</taxon>
        <taxon>Salicaceae</taxon>
        <taxon>Saliceae</taxon>
        <taxon>Populus</taxon>
    </lineage>
</organism>
<dbReference type="Gene3D" id="1.10.510.10">
    <property type="entry name" value="Transferase(Phosphotransferase) domain 1"/>
    <property type="match status" value="1"/>
</dbReference>
<evidence type="ECO:0000259" key="2">
    <source>
        <dbReference type="PROSITE" id="PS50011"/>
    </source>
</evidence>
<protein>
    <recommendedName>
        <fullName evidence="2">Protein kinase domain-containing protein</fullName>
    </recommendedName>
</protein>
<dbReference type="GO" id="GO:0004672">
    <property type="term" value="F:protein kinase activity"/>
    <property type="evidence" value="ECO:0007669"/>
    <property type="project" value="InterPro"/>
</dbReference>
<name>A0A8T2XJQ5_POPDE</name>
<accession>A0A8T2XJQ5</accession>
<sequence>MEFVSAPGAARGLEYLHEGMAPNIVHGCFKASNILLDDKLCARVSDYGLSSLAPYEKRGLAGYVDDEHWRNGRGRLARKLLSGRRAEEGLLVRWALPLIKQMRFSELLDLRLVMPSDMRPIIRLAKVASACVSNSRKSRPTIVQVATILNNLEIEVCLIAMAYYEEKVNF</sequence>
<dbReference type="InterPro" id="IPR011009">
    <property type="entry name" value="Kinase-like_dom_sf"/>
</dbReference>
<evidence type="ECO:0000313" key="3">
    <source>
        <dbReference type="EMBL" id="KAH8493775.1"/>
    </source>
</evidence>
<dbReference type="EMBL" id="JACEGQ020000011">
    <property type="protein sequence ID" value="KAH8493775.1"/>
    <property type="molecule type" value="Genomic_DNA"/>
</dbReference>
<dbReference type="Proteomes" id="UP000807159">
    <property type="component" value="Chromosome 11"/>
</dbReference>
<comment type="subcellular location">
    <subcellularLocation>
        <location evidence="1">Membrane</location>
        <topology evidence="1">Single-pass type I membrane protein</topology>
    </subcellularLocation>
</comment>
<dbReference type="PROSITE" id="PS50011">
    <property type="entry name" value="PROTEIN_KINASE_DOM"/>
    <property type="match status" value="1"/>
</dbReference>
<dbReference type="AlphaFoldDB" id="A0A8T2XJQ5"/>
<dbReference type="InterPro" id="IPR000719">
    <property type="entry name" value="Prot_kinase_dom"/>
</dbReference>
<evidence type="ECO:0000256" key="1">
    <source>
        <dbReference type="ARBA" id="ARBA00004479"/>
    </source>
</evidence>
<proteinExistence type="predicted"/>
<comment type="caution">
    <text evidence="3">The sequence shown here is derived from an EMBL/GenBank/DDBJ whole genome shotgun (WGS) entry which is preliminary data.</text>
</comment>
<reference evidence="3" key="1">
    <citation type="journal article" date="2021" name="J. Hered.">
        <title>Genome Assembly of Salicaceae Populus deltoides (Eastern Cottonwood) I-69 Based on Nanopore Sequencing and Hi-C Technologies.</title>
        <authorList>
            <person name="Bai S."/>
            <person name="Wu H."/>
            <person name="Zhang J."/>
            <person name="Pan Z."/>
            <person name="Zhao W."/>
            <person name="Li Z."/>
            <person name="Tong C."/>
        </authorList>
    </citation>
    <scope>NUCLEOTIDE SEQUENCE</scope>
    <source>
        <tissue evidence="3">Leaf</tissue>
    </source>
</reference>
<dbReference type="PANTHER" id="PTHR48006:SF19">
    <property type="entry name" value="PHYTOSULFOKINE RECEPTOR 1"/>
    <property type="match status" value="1"/>
</dbReference>
<evidence type="ECO:0000313" key="4">
    <source>
        <dbReference type="Proteomes" id="UP000807159"/>
    </source>
</evidence>
<keyword evidence="4" id="KW-1185">Reference proteome</keyword>
<gene>
    <name evidence="3" type="ORF">H0E87_020509</name>
</gene>
<dbReference type="SUPFAM" id="SSF56112">
    <property type="entry name" value="Protein kinase-like (PK-like)"/>
    <property type="match status" value="1"/>
</dbReference>
<dbReference type="PANTHER" id="PTHR48006">
    <property type="entry name" value="LEUCINE-RICH REPEAT-CONTAINING PROTEIN DDB_G0281931-RELATED"/>
    <property type="match status" value="1"/>
</dbReference>